<dbReference type="SMART" id="SM00581">
    <property type="entry name" value="PSP"/>
    <property type="match status" value="1"/>
</dbReference>
<dbReference type="RefSeq" id="XP_003073997.2">
    <property type="nucleotide sequence ID" value="XM_003073951.2"/>
</dbReference>
<organism evidence="3 4">
    <name type="scientific">Encephalitozoon intestinalis (strain ATCC 50506)</name>
    <name type="common">Microsporidian parasite</name>
    <name type="synonym">Septata intestinalis</name>
    <dbReference type="NCBI Taxonomy" id="876142"/>
    <lineage>
        <taxon>Eukaryota</taxon>
        <taxon>Fungi</taxon>
        <taxon>Fungi incertae sedis</taxon>
        <taxon>Microsporidia</taxon>
        <taxon>Unikaryonidae</taxon>
        <taxon>Encephalitozoon</taxon>
    </lineage>
</organism>
<dbReference type="Pfam" id="PF04046">
    <property type="entry name" value="PSP"/>
    <property type="match status" value="1"/>
</dbReference>
<dbReference type="InterPro" id="IPR052584">
    <property type="entry name" value="U2_snRNP_Complex_Component"/>
</dbReference>
<protein>
    <submittedName>
        <fullName evidence="3">Splicing factor 3B subunit 2</fullName>
    </submittedName>
</protein>
<dbReference type="Proteomes" id="UP000002313">
    <property type="component" value="Chromosome XI"/>
</dbReference>
<feature type="domain" description="PSP proline-rich" evidence="2">
    <location>
        <begin position="170"/>
        <end position="223"/>
    </location>
</feature>
<keyword evidence="4" id="KW-1185">Reference proteome</keyword>
<name>E0SA15_ENCIT</name>
<proteinExistence type="predicted"/>
<dbReference type="Pfam" id="PF04037">
    <property type="entry name" value="DUF382"/>
    <property type="match status" value="1"/>
</dbReference>
<dbReference type="AlphaFoldDB" id="E0SA15"/>
<dbReference type="VEuPathDB" id="MicrosporidiaDB:Eint_111380"/>
<dbReference type="KEGG" id="ein:Eint_111380"/>
<feature type="compositionally biased region" description="Basic residues" evidence="1">
    <location>
        <begin position="306"/>
        <end position="320"/>
    </location>
</feature>
<gene>
    <name evidence="3" type="ORF">Eint_111380</name>
</gene>
<evidence type="ECO:0000313" key="3">
    <source>
        <dbReference type="EMBL" id="ADM12637.2"/>
    </source>
</evidence>
<evidence type="ECO:0000313" key="4">
    <source>
        <dbReference type="Proteomes" id="UP000002313"/>
    </source>
</evidence>
<evidence type="ECO:0000256" key="1">
    <source>
        <dbReference type="SAM" id="MobiDB-lite"/>
    </source>
</evidence>
<dbReference type="EMBL" id="CP001952">
    <property type="protein sequence ID" value="ADM12637.2"/>
    <property type="molecule type" value="Genomic_DNA"/>
</dbReference>
<feature type="compositionally biased region" description="Basic and acidic residues" evidence="1">
    <location>
        <begin position="280"/>
        <end position="305"/>
    </location>
</feature>
<dbReference type="HOGENOM" id="CLU_055318_1_0_1"/>
<dbReference type="GeneID" id="9699706"/>
<dbReference type="InterPro" id="IPR007180">
    <property type="entry name" value="DUF382"/>
</dbReference>
<feature type="region of interest" description="Disordered" evidence="1">
    <location>
        <begin position="280"/>
        <end position="320"/>
    </location>
</feature>
<dbReference type="PANTHER" id="PTHR12785:SF6">
    <property type="entry name" value="SPLICING FACTOR 3B SUBUNIT 2"/>
    <property type="match status" value="1"/>
</dbReference>
<reference evidence="3 4" key="1">
    <citation type="journal article" date="2010" name="Nat. Commun.">
        <title>The complete sequence of the smallest known nuclear genome from the microsporidian Encephalitozoon intestinalis.</title>
        <authorList>
            <person name="Corradi N."/>
            <person name="Pombert J.-F."/>
            <person name="Farinelli L."/>
            <person name="Didier E.S."/>
            <person name="Keeling P.J."/>
        </authorList>
    </citation>
    <scope>NUCLEOTIDE SEQUENCE [LARGE SCALE GENOMIC DNA]</scope>
    <source>
        <strain evidence="3 4">ATCC 50506</strain>
    </source>
</reference>
<dbReference type="GO" id="GO:0005634">
    <property type="term" value="C:nucleus"/>
    <property type="evidence" value="ECO:0007669"/>
    <property type="project" value="InterPro"/>
</dbReference>
<dbReference type="OrthoDB" id="10260794at2759"/>
<accession>E0SA15</accession>
<evidence type="ECO:0000259" key="2">
    <source>
        <dbReference type="SMART" id="SM00581"/>
    </source>
</evidence>
<sequence length="320" mass="37137">MRAEINDEYGFIHEIRPNRNPLNKRQRKKRALQHRYEDLKLVVPYPELFEFEDVTCPDPIAHNKMKGQSSVPVPSNWRSSSGRMFPHGYHKPGYQIPWNVMKTGIPELRRMMKEREAGMSLRERVREKLYPKLGKSLVDQRILYEAFSIEEKPHLSSYGEFFKPGTDYFIKKSSSGTMSVELMEALGIDNTTPPPWLFKMQKYGMPPSYPNARIPGLNAPIPEGCMYGYQPRGWGEPLVEAEAGIAENGILQESVEVIYNTENQYTKPVYIEELEERVTLESSRAEKDEAPEEKAVAKEEVEAKEKRRSRKEKLYKSIKF</sequence>
<reference evidence="3 4" key="2">
    <citation type="journal article" date="2012" name="Proc. Natl. Acad. Sci. U.S.A.">
        <title>Gain and loss of multiple functionally related, horizontally transferred genes in the reduced genomes of two microsporidian parasites.</title>
        <authorList>
            <person name="Pombert J.-F."/>
            <person name="Selman M."/>
            <person name="Burki F."/>
            <person name="Bardell F.T."/>
            <person name="Farinelli L."/>
            <person name="Solter L.F."/>
            <person name="Whitman D.W."/>
            <person name="Weiss L.M."/>
            <person name="Corradi N."/>
            <person name="Keeling P.J."/>
        </authorList>
    </citation>
    <scope>NUCLEOTIDE SEQUENCE [LARGE SCALE GENOMIC DNA]</scope>
    <source>
        <strain evidence="3 4">ATCC 50506</strain>
    </source>
</reference>
<dbReference type="PANTHER" id="PTHR12785">
    <property type="entry name" value="SPLICING FACTOR 3B"/>
    <property type="match status" value="1"/>
</dbReference>
<dbReference type="InterPro" id="IPR006568">
    <property type="entry name" value="PSP_pro-rich"/>
</dbReference>